<comment type="similarity">
    <text evidence="4 5">Belongs to the universal ribosomal protein uS15 family.</text>
</comment>
<evidence type="ECO:0000313" key="8">
    <source>
        <dbReference type="EMBL" id="RTR21899.1"/>
    </source>
</evidence>
<keyword evidence="9" id="KW-1185">Reference proteome</keyword>
<dbReference type="OrthoDB" id="9799262at2"/>
<comment type="caution">
    <text evidence="8">The sequence shown here is derived from an EMBL/GenBank/DDBJ whole genome shotgun (WGS) entry which is preliminary data.</text>
</comment>
<protein>
    <recommendedName>
        <fullName evidence="4">Small ribosomal subunit protein uS15</fullName>
    </recommendedName>
</protein>
<feature type="compositionally biased region" description="Basic and acidic residues" evidence="7">
    <location>
        <begin position="1"/>
        <end position="20"/>
    </location>
</feature>
<dbReference type="GO" id="GO:0022627">
    <property type="term" value="C:cytosolic small ribosomal subunit"/>
    <property type="evidence" value="ECO:0007669"/>
    <property type="project" value="TreeGrafter"/>
</dbReference>
<dbReference type="CDD" id="cd00353">
    <property type="entry name" value="Ribosomal_S15p_S13e"/>
    <property type="match status" value="1"/>
</dbReference>
<dbReference type="InterPro" id="IPR009068">
    <property type="entry name" value="uS15_NS1_RNA-bd_sf"/>
</dbReference>
<accession>A0A431VL53</accession>
<evidence type="ECO:0000256" key="1">
    <source>
        <dbReference type="ARBA" id="ARBA00022980"/>
    </source>
</evidence>
<keyword evidence="4 6" id="KW-0699">rRNA-binding</keyword>
<comment type="function">
    <text evidence="4 6">One of the primary rRNA binding proteins, it binds directly to 16S rRNA where it helps nucleate assembly of the platform of the 30S subunit by binding and bridging several RNA helices of the 16S rRNA.</text>
</comment>
<dbReference type="PANTHER" id="PTHR23321:SF26">
    <property type="entry name" value="SMALL RIBOSOMAL SUBUNIT PROTEIN US15M"/>
    <property type="match status" value="1"/>
</dbReference>
<dbReference type="PANTHER" id="PTHR23321">
    <property type="entry name" value="RIBOSOMAL PROTEIN S15, BACTERIAL AND ORGANELLAR"/>
    <property type="match status" value="1"/>
</dbReference>
<evidence type="ECO:0000256" key="4">
    <source>
        <dbReference type="HAMAP-Rule" id="MF_01343"/>
    </source>
</evidence>
<dbReference type="NCBIfam" id="TIGR00952">
    <property type="entry name" value="S15_bact"/>
    <property type="match status" value="1"/>
</dbReference>
<dbReference type="HAMAP" id="MF_01343_B">
    <property type="entry name" value="Ribosomal_uS15_B"/>
    <property type="match status" value="1"/>
</dbReference>
<dbReference type="AlphaFoldDB" id="A0A431VL53"/>
<evidence type="ECO:0000256" key="7">
    <source>
        <dbReference type="SAM" id="MobiDB-lite"/>
    </source>
</evidence>
<dbReference type="Gene3D" id="6.10.250.3130">
    <property type="match status" value="1"/>
</dbReference>
<dbReference type="FunFam" id="1.10.287.10:FF:000002">
    <property type="entry name" value="30S ribosomal protein S15"/>
    <property type="match status" value="1"/>
</dbReference>
<dbReference type="InterPro" id="IPR000589">
    <property type="entry name" value="Ribosomal_uS15"/>
</dbReference>
<keyword evidence="4 6" id="KW-0694">RNA-binding</keyword>
<dbReference type="Proteomes" id="UP000277007">
    <property type="component" value="Unassembled WGS sequence"/>
</dbReference>
<dbReference type="InterPro" id="IPR005290">
    <property type="entry name" value="Ribosomal_uS15_bac-type"/>
</dbReference>
<dbReference type="EMBL" id="RXMA01000005">
    <property type="protein sequence ID" value="RTR21899.1"/>
    <property type="molecule type" value="Genomic_DNA"/>
</dbReference>
<dbReference type="GO" id="GO:0019843">
    <property type="term" value="F:rRNA binding"/>
    <property type="evidence" value="ECO:0007669"/>
    <property type="project" value="UniProtKB-UniRule"/>
</dbReference>
<reference evidence="8 9" key="1">
    <citation type="submission" date="2018-12" db="EMBL/GenBank/DDBJ databases">
        <authorList>
            <person name="Yang Y."/>
        </authorList>
    </citation>
    <scope>NUCLEOTIDE SEQUENCE [LARGE SCALE GENOMIC DNA]</scope>
    <source>
        <strain evidence="8 9">L-25-5w-1</strain>
    </source>
</reference>
<proteinExistence type="inferred from homology"/>
<keyword evidence="2 4" id="KW-0687">Ribonucleoprotein</keyword>
<dbReference type="GO" id="GO:0003735">
    <property type="term" value="F:structural constituent of ribosome"/>
    <property type="evidence" value="ECO:0007669"/>
    <property type="project" value="InterPro"/>
</dbReference>
<dbReference type="Gene3D" id="1.10.287.10">
    <property type="entry name" value="S15/NS1, RNA-binding"/>
    <property type="match status" value="1"/>
</dbReference>
<evidence type="ECO:0000313" key="9">
    <source>
        <dbReference type="Proteomes" id="UP000277007"/>
    </source>
</evidence>
<dbReference type="Pfam" id="PF00312">
    <property type="entry name" value="Ribosomal_S15"/>
    <property type="match status" value="1"/>
</dbReference>
<gene>
    <name evidence="4" type="primary">rpsO</name>
    <name evidence="8" type="ORF">EJ903_07185</name>
</gene>
<evidence type="ECO:0000256" key="3">
    <source>
        <dbReference type="ARBA" id="ARBA00064542"/>
    </source>
</evidence>
<name>A0A431VL53_9PROT</name>
<feature type="region of interest" description="Disordered" evidence="7">
    <location>
        <begin position="1"/>
        <end position="25"/>
    </location>
</feature>
<dbReference type="SMART" id="SM01387">
    <property type="entry name" value="Ribosomal_S15"/>
    <property type="match status" value="1"/>
</dbReference>
<dbReference type="SUPFAM" id="SSF47060">
    <property type="entry name" value="S15/NS1 RNA-binding domain"/>
    <property type="match status" value="1"/>
</dbReference>
<dbReference type="RefSeq" id="WP_126613601.1">
    <property type="nucleotide sequence ID" value="NZ_JBHUCY010000012.1"/>
</dbReference>
<evidence type="ECO:0000256" key="6">
    <source>
        <dbReference type="RuleBase" id="RU004524"/>
    </source>
</evidence>
<evidence type="ECO:0000256" key="2">
    <source>
        <dbReference type="ARBA" id="ARBA00023274"/>
    </source>
</evidence>
<organism evidence="8 9">
    <name type="scientific">Azospirillum griseum</name>
    <dbReference type="NCBI Taxonomy" id="2496639"/>
    <lineage>
        <taxon>Bacteria</taxon>
        <taxon>Pseudomonadati</taxon>
        <taxon>Pseudomonadota</taxon>
        <taxon>Alphaproteobacteria</taxon>
        <taxon>Rhodospirillales</taxon>
        <taxon>Azospirillaceae</taxon>
        <taxon>Azospirillum</taxon>
    </lineage>
</organism>
<dbReference type="GO" id="GO:0006412">
    <property type="term" value="P:translation"/>
    <property type="evidence" value="ECO:0007669"/>
    <property type="project" value="UniProtKB-UniRule"/>
</dbReference>
<comment type="function">
    <text evidence="4">Forms an intersubunit bridge (bridge B4) with the 23S rRNA of the 50S subunit in the ribosome.</text>
</comment>
<evidence type="ECO:0000256" key="5">
    <source>
        <dbReference type="RuleBase" id="RU003919"/>
    </source>
</evidence>
<dbReference type="PROSITE" id="PS00362">
    <property type="entry name" value="RIBOSOMAL_S15"/>
    <property type="match status" value="1"/>
</dbReference>
<sequence length="89" mass="10379">MSITPERKAELIKEYSRGENDTGSPEVQVSILTERISNLTEHLKSHKKDFHSRRGLLVMVGQRRSLLDYLKKKDQGRYATLIERLGLRR</sequence>
<comment type="subunit">
    <text evidence="3 4">Part of the 30S ribosomal subunit. Forms a bridge to the 50S subunit in the 70S ribosome, contacting the 23S rRNA.</text>
</comment>
<keyword evidence="1 4" id="KW-0689">Ribosomal protein</keyword>